<evidence type="ECO:0000313" key="3">
    <source>
        <dbReference type="Proteomes" id="UP000294927"/>
    </source>
</evidence>
<dbReference type="SUPFAM" id="SSF158745">
    <property type="entry name" value="LanC-like"/>
    <property type="match status" value="1"/>
</dbReference>
<dbReference type="InterPro" id="IPR007822">
    <property type="entry name" value="LANC-like"/>
</dbReference>
<keyword evidence="3" id="KW-1185">Reference proteome</keyword>
<dbReference type="InterPro" id="IPR025410">
    <property type="entry name" value="Lant_dehyd"/>
</dbReference>
<dbReference type="GO" id="GO:0005975">
    <property type="term" value="P:carbohydrate metabolic process"/>
    <property type="evidence" value="ECO:0007669"/>
    <property type="project" value="InterPro"/>
</dbReference>
<gene>
    <name evidence="2" type="ORF">CLV71_10339</name>
</gene>
<dbReference type="InterPro" id="IPR017146">
    <property type="entry name" value="Lanti_2_LanM"/>
</dbReference>
<sequence length="958" mass="101559">MSRGVVAGNVPGVIPQLGLAAQVADPFTAPHWWAAGVALHERLAGPAPIPSPSVQAEHRLAAWRASQGASVFARRLTATGMDESRLLALLAETPEEVTARLARPEWVDAVDSAVRRADTPAEVDADTWREAFAVPLRPFVDGAVERVLELVEPWQVDLDAVMARFAARLSRRLVAIAARTLVHEHNRGAAGLADFARRTATSDGLGALCAAYPVLARLLGQTCLQAAESTVELLRRFQSDRREILGVLLGGADPGPLTEVEAGAGDTHRSGRSVAILTFSDGRKVVYKPRDLAVHQHFGVLVDWLNDQVPGLDLRTPTALVRPGYGWMAFVPRHGLADEHAAQAFYRRQGALLALLHVVRAADVHCENLIASGDQPVLVDTESLFQAGLRVPAGTTDPAARILADSVHRTGLLPMVVAGENGAVEVSGLGGEAGQRAETATLDWAQAETGELRLVRRTGTFAGADNRPRLGTRELDAAAHEQALLDGFRLGYDAIRRDRDDFAVLLEACAGAEVRVVLRHTRGYATLLAESTRPELMRDALDRDRALDLLWAESAADPARWRVCGHEQADLWAHDVPLFTARTNETALSSSDGGHVPDALDRPGLASALGILHGMCDADRATQEWIISATLATLRATVEHRDAAPLPATPAPAPAERLLSAACAVADDILARGVHERGRVSWLGLEPVDDRRWMLLPMGAGLGGGYTGVALFFAQLAELTGIDGYATVARRSLSSVPKLYRTLATRPDLVAAVGRGGMQGLAGIAYGLARLSTLLDDDELKEWATIAVALAARAPAVPEGEAACRAAMRSVHAELALPPAAHLAAACVPTGGLSWCAGTPGPIVVRAREVDETEARQAIRRLTERPVLDDLSLCHGELGVTDALVALHAAGHDAAAELDTRAELVAGAIDRHGTPCGTPGGVATPGLLNGLAGIGYGLLRLGFAERVPSVLLFEPTPR</sequence>
<dbReference type="AlphaFoldDB" id="A0A4R7VZ20"/>
<dbReference type="NCBIfam" id="TIGR03897">
    <property type="entry name" value="lanti_2_LanM"/>
    <property type="match status" value="1"/>
</dbReference>
<accession>A0A4R7VZ20</accession>
<dbReference type="Gene3D" id="1.50.10.10">
    <property type="match status" value="1"/>
</dbReference>
<dbReference type="InterPro" id="IPR012341">
    <property type="entry name" value="6hp_glycosidase-like_sf"/>
</dbReference>
<name>A0A4R7VZ20_9PSEU</name>
<dbReference type="CDD" id="cd04792">
    <property type="entry name" value="LanM-like"/>
    <property type="match status" value="1"/>
</dbReference>
<dbReference type="Pfam" id="PF13575">
    <property type="entry name" value="DUF4135"/>
    <property type="match status" value="1"/>
</dbReference>
<dbReference type="Pfam" id="PF05147">
    <property type="entry name" value="LANC_like"/>
    <property type="match status" value="1"/>
</dbReference>
<feature type="domain" description="Lantibiotic biosynthesis protein dehydration" evidence="1">
    <location>
        <begin position="212"/>
        <end position="581"/>
    </location>
</feature>
<dbReference type="GO" id="GO:0031179">
    <property type="term" value="P:peptide modification"/>
    <property type="evidence" value="ECO:0007669"/>
    <property type="project" value="InterPro"/>
</dbReference>
<protein>
    <submittedName>
        <fullName evidence="2">Type 2 lantibiotic biosynthesis protein LanM</fullName>
    </submittedName>
</protein>
<evidence type="ECO:0000259" key="1">
    <source>
        <dbReference type="Pfam" id="PF13575"/>
    </source>
</evidence>
<proteinExistence type="predicted"/>
<reference evidence="2 3" key="1">
    <citation type="submission" date="2019-03" db="EMBL/GenBank/DDBJ databases">
        <title>Genomic Encyclopedia of Archaeal and Bacterial Type Strains, Phase II (KMG-II): from individual species to whole genera.</title>
        <authorList>
            <person name="Goeker M."/>
        </authorList>
    </citation>
    <scope>NUCLEOTIDE SEQUENCE [LARGE SCALE GENOMIC DNA]</scope>
    <source>
        <strain evidence="2 3">DSM 45499</strain>
    </source>
</reference>
<comment type="caution">
    <text evidence="2">The sequence shown here is derived from an EMBL/GenBank/DDBJ whole genome shotgun (WGS) entry which is preliminary data.</text>
</comment>
<dbReference type="EMBL" id="SOCP01000003">
    <property type="protein sequence ID" value="TDV54799.1"/>
    <property type="molecule type" value="Genomic_DNA"/>
</dbReference>
<dbReference type="Proteomes" id="UP000294927">
    <property type="component" value="Unassembled WGS sequence"/>
</dbReference>
<organism evidence="2 3">
    <name type="scientific">Actinophytocola oryzae</name>
    <dbReference type="NCBI Taxonomy" id="502181"/>
    <lineage>
        <taxon>Bacteria</taxon>
        <taxon>Bacillati</taxon>
        <taxon>Actinomycetota</taxon>
        <taxon>Actinomycetes</taxon>
        <taxon>Pseudonocardiales</taxon>
        <taxon>Pseudonocardiaceae</taxon>
    </lineage>
</organism>
<evidence type="ECO:0000313" key="2">
    <source>
        <dbReference type="EMBL" id="TDV54799.1"/>
    </source>
</evidence>
<dbReference type="SMART" id="SM01260">
    <property type="entry name" value="LANC_like"/>
    <property type="match status" value="1"/>
</dbReference>